<dbReference type="EMBL" id="BPLF01000001">
    <property type="protein sequence ID" value="GIX62332.1"/>
    <property type="molecule type" value="Genomic_DNA"/>
</dbReference>
<evidence type="ECO:0000313" key="2">
    <source>
        <dbReference type="EMBL" id="GIX62332.1"/>
    </source>
</evidence>
<protein>
    <submittedName>
        <fullName evidence="2">Plasmodium falciparum CPW-WPC domain containing protein</fullName>
    </submittedName>
</protein>
<comment type="caution">
    <text evidence="2">The sequence shown here is derived from an EMBL/GenBank/DDBJ whole genome shotgun (WGS) entry which is preliminary data.</text>
</comment>
<evidence type="ECO:0000313" key="3">
    <source>
        <dbReference type="Proteomes" id="UP001497744"/>
    </source>
</evidence>
<name>A0AAV4LPY8_BABCB</name>
<gene>
    <name evidence="2" type="ORF">BcabD6B2_17670</name>
</gene>
<dbReference type="GeneID" id="94193813"/>
<sequence>MDARIAKETAERTAEHGRWAVLARLLGRAAVGPWITSGTTPMCAPQGGRCKATDRAGAGTSQMTDAARRGDKYRGPCEARQSFKWFSNDEKLKFNQRTPLVVDVALAVAVPALAEHAGERQHHVDAALLPGLGVVALDGALLVLARGGRRGGATYRVDGGFGEASVDRDDGLELAAQLVAHAVDGVAQPGGRREFVGERGHHGGHLAGVVGEDGVHEGLGVLLGVAGELVAELGLGGFRGKHDEAQVRVSREEGELLVLLVEVARNVLTALRDE</sequence>
<dbReference type="RefSeq" id="XP_067714401.1">
    <property type="nucleotide sequence ID" value="XM_067858300.1"/>
</dbReference>
<proteinExistence type="predicted"/>
<keyword evidence="3" id="KW-1185">Reference proteome</keyword>
<accession>A0AAV4LPY8</accession>
<feature type="region of interest" description="Disordered" evidence="1">
    <location>
        <begin position="45"/>
        <end position="72"/>
    </location>
</feature>
<reference evidence="2 3" key="1">
    <citation type="submission" date="2021-06" db="EMBL/GenBank/DDBJ databases">
        <title>Genome sequence of Babesia caballi.</title>
        <authorList>
            <person name="Yamagishi J."/>
            <person name="Kidaka T."/>
            <person name="Ochi A."/>
        </authorList>
    </citation>
    <scope>NUCLEOTIDE SEQUENCE [LARGE SCALE GENOMIC DNA]</scope>
    <source>
        <strain evidence="2">USDA-D6B2</strain>
    </source>
</reference>
<dbReference type="AlphaFoldDB" id="A0AAV4LPY8"/>
<dbReference type="Proteomes" id="UP001497744">
    <property type="component" value="Unassembled WGS sequence"/>
</dbReference>
<evidence type="ECO:0000256" key="1">
    <source>
        <dbReference type="SAM" id="MobiDB-lite"/>
    </source>
</evidence>
<organism evidence="2 3">
    <name type="scientific">Babesia caballi</name>
    <dbReference type="NCBI Taxonomy" id="5871"/>
    <lineage>
        <taxon>Eukaryota</taxon>
        <taxon>Sar</taxon>
        <taxon>Alveolata</taxon>
        <taxon>Apicomplexa</taxon>
        <taxon>Aconoidasida</taxon>
        <taxon>Piroplasmida</taxon>
        <taxon>Babesiidae</taxon>
        <taxon>Babesia</taxon>
    </lineage>
</organism>